<keyword evidence="3" id="KW-1185">Reference proteome</keyword>
<sequence>MVDEIERLRRRMEAAAALDFKEARRWGDGPTSCDGTSPDEIAGRAA</sequence>
<evidence type="ECO:0000313" key="3">
    <source>
        <dbReference type="Proteomes" id="UP000516148"/>
    </source>
</evidence>
<accession>A0A7H0LPV9</accession>
<proteinExistence type="predicted"/>
<name>A0A7H0LPV9_9SPHN</name>
<reference evidence="2 3" key="1">
    <citation type="submission" date="2020-09" db="EMBL/GenBank/DDBJ databases">
        <title>Sphingomonas sp., a new species isolated from pork steak.</title>
        <authorList>
            <person name="Heidler von Heilborn D."/>
        </authorList>
    </citation>
    <scope>NUCLEOTIDE SEQUENCE [LARGE SCALE GENOMIC DNA]</scope>
    <source>
        <strain evidence="3">S8-3T</strain>
    </source>
</reference>
<dbReference type="KEGG" id="spap:H3Z74_11580"/>
<evidence type="ECO:0000313" key="2">
    <source>
        <dbReference type="EMBL" id="QNQ11712.1"/>
    </source>
</evidence>
<gene>
    <name evidence="2" type="ORF">H3Z74_11580</name>
</gene>
<dbReference type="EMBL" id="CP061038">
    <property type="protein sequence ID" value="QNQ11712.1"/>
    <property type="molecule type" value="Genomic_DNA"/>
</dbReference>
<dbReference type="Proteomes" id="UP000516148">
    <property type="component" value="Chromosome"/>
</dbReference>
<dbReference type="AlphaFoldDB" id="A0A7H0LPV9"/>
<protein>
    <submittedName>
        <fullName evidence="2">Uncharacterized protein</fullName>
    </submittedName>
</protein>
<feature type="region of interest" description="Disordered" evidence="1">
    <location>
        <begin position="24"/>
        <end position="46"/>
    </location>
</feature>
<evidence type="ECO:0000256" key="1">
    <source>
        <dbReference type="SAM" id="MobiDB-lite"/>
    </source>
</evidence>
<organism evidence="2 3">
    <name type="scientific">Sphingomonas alpina</name>
    <dbReference type="NCBI Taxonomy" id="653931"/>
    <lineage>
        <taxon>Bacteria</taxon>
        <taxon>Pseudomonadati</taxon>
        <taxon>Pseudomonadota</taxon>
        <taxon>Alphaproteobacteria</taxon>
        <taxon>Sphingomonadales</taxon>
        <taxon>Sphingomonadaceae</taxon>
        <taxon>Sphingomonas</taxon>
    </lineage>
</organism>
<dbReference type="RefSeq" id="WP_187764017.1">
    <property type="nucleotide sequence ID" value="NZ_CP061038.1"/>
</dbReference>